<protein>
    <submittedName>
        <fullName evidence="1">Uncharacterized protein</fullName>
    </submittedName>
</protein>
<keyword evidence="2" id="KW-1185">Reference proteome</keyword>
<name>A0ABP9MG99_9HYPH</name>
<gene>
    <name evidence="1" type="ORF">GCM10023260_00870</name>
</gene>
<dbReference type="InterPro" id="IPR012332">
    <property type="entry name" value="Autotransporter_pectin_lyase_C"/>
</dbReference>
<evidence type="ECO:0000313" key="1">
    <source>
        <dbReference type="EMBL" id="GAA5094051.1"/>
    </source>
</evidence>
<reference evidence="2" key="1">
    <citation type="journal article" date="2019" name="Int. J. Syst. Evol. Microbiol.">
        <title>The Global Catalogue of Microorganisms (GCM) 10K type strain sequencing project: providing services to taxonomists for standard genome sequencing and annotation.</title>
        <authorList>
            <consortium name="The Broad Institute Genomics Platform"/>
            <consortium name="The Broad Institute Genome Sequencing Center for Infectious Disease"/>
            <person name="Wu L."/>
            <person name="Ma J."/>
        </authorList>
    </citation>
    <scope>NUCLEOTIDE SEQUENCE [LARGE SCALE GENOMIC DNA]</scope>
    <source>
        <strain evidence="2">JCM 17706</strain>
    </source>
</reference>
<evidence type="ECO:0000313" key="2">
    <source>
        <dbReference type="Proteomes" id="UP001501525"/>
    </source>
</evidence>
<sequence>MHLIATKIDGSSPLIQKLSGNGRVIFTSDSNDFKKASPYYSLLHVAQLSGSIHFSLKANFVESYGNYFIIEKGKGNHTLKITDFDTEITHSFF</sequence>
<dbReference type="Gene3D" id="2.160.20.20">
    <property type="match status" value="1"/>
</dbReference>
<dbReference type="Proteomes" id="UP001501525">
    <property type="component" value="Unassembled WGS sequence"/>
</dbReference>
<dbReference type="EMBL" id="BAABIY010000001">
    <property type="protein sequence ID" value="GAA5094051.1"/>
    <property type="molecule type" value="Genomic_DNA"/>
</dbReference>
<organism evidence="1 2">
    <name type="scientific">Bartonella acomydis</name>
    <dbReference type="NCBI Taxonomy" id="686234"/>
    <lineage>
        <taxon>Bacteria</taxon>
        <taxon>Pseudomonadati</taxon>
        <taxon>Pseudomonadota</taxon>
        <taxon>Alphaproteobacteria</taxon>
        <taxon>Hyphomicrobiales</taxon>
        <taxon>Bartonellaceae</taxon>
        <taxon>Bartonella</taxon>
    </lineage>
</organism>
<accession>A0ABP9MG99</accession>
<comment type="caution">
    <text evidence="1">The sequence shown here is derived from an EMBL/GenBank/DDBJ whole genome shotgun (WGS) entry which is preliminary data.</text>
</comment>
<proteinExistence type="predicted"/>